<reference evidence="2 3" key="1">
    <citation type="submission" date="2017-03" db="EMBL/GenBank/DDBJ databases">
        <authorList>
            <person name="Safronova V.I."/>
            <person name="Sazanova A.L."/>
            <person name="Chirak E.R."/>
        </authorList>
    </citation>
    <scope>NUCLEOTIDE SEQUENCE [LARGE SCALE GENOMIC DNA]</scope>
    <source>
        <strain evidence="2 3">Opo-243</strain>
    </source>
</reference>
<evidence type="ECO:0000313" key="2">
    <source>
        <dbReference type="EMBL" id="RXT44803.1"/>
    </source>
</evidence>
<organism evidence="2 3">
    <name type="scientific">Bradyrhizobium betae</name>
    <dbReference type="NCBI Taxonomy" id="244734"/>
    <lineage>
        <taxon>Bacteria</taxon>
        <taxon>Pseudomonadati</taxon>
        <taxon>Pseudomonadota</taxon>
        <taxon>Alphaproteobacteria</taxon>
        <taxon>Hyphomicrobiales</taxon>
        <taxon>Nitrobacteraceae</taxon>
        <taxon>Bradyrhizobium</taxon>
    </lineage>
</organism>
<sequence length="97" mass="10281">MIDSREDSAGSSQRAAPHSATSTPNGRMGAPNNRNSRVIWKSPGTSQDPARRLIVNPRVAPLVSPLILAPFVTAKAAPVHRTAGARAFDVVIDLVLM</sequence>
<feature type="compositionally biased region" description="Polar residues" evidence="1">
    <location>
        <begin position="9"/>
        <end position="25"/>
    </location>
</feature>
<feature type="region of interest" description="Disordered" evidence="1">
    <location>
        <begin position="1"/>
        <end position="48"/>
    </location>
</feature>
<evidence type="ECO:0000256" key="1">
    <source>
        <dbReference type="SAM" id="MobiDB-lite"/>
    </source>
</evidence>
<dbReference type="EMBL" id="MZXW01000022">
    <property type="protein sequence ID" value="RXT44803.1"/>
    <property type="molecule type" value="Genomic_DNA"/>
</dbReference>
<name>A0A4Q1V1A1_9BRAD</name>
<keyword evidence="3" id="KW-1185">Reference proteome</keyword>
<evidence type="ECO:0000313" key="3">
    <source>
        <dbReference type="Proteomes" id="UP000290819"/>
    </source>
</evidence>
<proteinExistence type="predicted"/>
<accession>A0A4Q1V1A1</accession>
<dbReference type="AlphaFoldDB" id="A0A4Q1V1A1"/>
<protein>
    <submittedName>
        <fullName evidence="2">Uncharacterized protein</fullName>
    </submittedName>
</protein>
<dbReference type="Proteomes" id="UP000290819">
    <property type="component" value="Unassembled WGS sequence"/>
</dbReference>
<comment type="caution">
    <text evidence="2">The sequence shown here is derived from an EMBL/GenBank/DDBJ whole genome shotgun (WGS) entry which is preliminary data.</text>
</comment>
<gene>
    <name evidence="2" type="ORF">B5V03_19630</name>
</gene>